<comment type="subcellular location">
    <subcellularLocation>
        <location evidence="1">Cell membrane</location>
        <topology evidence="1">Multi-pass membrane protein</topology>
    </subcellularLocation>
</comment>
<keyword evidence="3 6" id="KW-0812">Transmembrane</keyword>
<dbReference type="Pfam" id="PF07694">
    <property type="entry name" value="5TM-5TMR_LYT"/>
    <property type="match status" value="1"/>
</dbReference>
<dbReference type="InterPro" id="IPR043128">
    <property type="entry name" value="Rev_trsase/Diguanyl_cyclase"/>
</dbReference>
<dbReference type="Proteomes" id="UP000295689">
    <property type="component" value="Unassembled WGS sequence"/>
</dbReference>
<dbReference type="GO" id="GO:0071555">
    <property type="term" value="P:cell wall organization"/>
    <property type="evidence" value="ECO:0007669"/>
    <property type="project" value="InterPro"/>
</dbReference>
<dbReference type="PROSITE" id="PS50887">
    <property type="entry name" value="GGDEF"/>
    <property type="match status" value="1"/>
</dbReference>
<keyword evidence="5 6" id="KW-0472">Membrane</keyword>
<dbReference type="SMART" id="SM00267">
    <property type="entry name" value="GGDEF"/>
    <property type="match status" value="1"/>
</dbReference>
<evidence type="ECO:0000256" key="2">
    <source>
        <dbReference type="ARBA" id="ARBA00022475"/>
    </source>
</evidence>
<dbReference type="GO" id="GO:0043709">
    <property type="term" value="P:cell adhesion involved in single-species biofilm formation"/>
    <property type="evidence" value="ECO:0007669"/>
    <property type="project" value="TreeGrafter"/>
</dbReference>
<evidence type="ECO:0000259" key="7">
    <source>
        <dbReference type="PROSITE" id="PS50887"/>
    </source>
</evidence>
<evidence type="ECO:0000256" key="5">
    <source>
        <dbReference type="ARBA" id="ARBA00023136"/>
    </source>
</evidence>
<accession>A0A4V2RDU6</accession>
<dbReference type="RefSeq" id="WP_241993857.1">
    <property type="nucleotide sequence ID" value="NZ_JABUHM010000009.1"/>
</dbReference>
<dbReference type="Pfam" id="PF00990">
    <property type="entry name" value="GGDEF"/>
    <property type="match status" value="1"/>
</dbReference>
<evidence type="ECO:0000256" key="4">
    <source>
        <dbReference type="ARBA" id="ARBA00022989"/>
    </source>
</evidence>
<dbReference type="GO" id="GO:0005886">
    <property type="term" value="C:plasma membrane"/>
    <property type="evidence" value="ECO:0007669"/>
    <property type="project" value="UniProtKB-SubCell"/>
</dbReference>
<dbReference type="CDD" id="cd01949">
    <property type="entry name" value="GGDEF"/>
    <property type="match status" value="1"/>
</dbReference>
<dbReference type="GO" id="GO:0052621">
    <property type="term" value="F:diguanylate cyclase activity"/>
    <property type="evidence" value="ECO:0007669"/>
    <property type="project" value="TreeGrafter"/>
</dbReference>
<dbReference type="NCBIfam" id="TIGR00254">
    <property type="entry name" value="GGDEF"/>
    <property type="match status" value="1"/>
</dbReference>
<evidence type="ECO:0000256" key="1">
    <source>
        <dbReference type="ARBA" id="ARBA00004651"/>
    </source>
</evidence>
<dbReference type="InterPro" id="IPR050469">
    <property type="entry name" value="Diguanylate_Cyclase"/>
</dbReference>
<feature type="transmembrane region" description="Helical" evidence="6">
    <location>
        <begin position="164"/>
        <end position="184"/>
    </location>
</feature>
<feature type="transmembrane region" description="Helical" evidence="6">
    <location>
        <begin position="73"/>
        <end position="97"/>
    </location>
</feature>
<keyword evidence="9" id="KW-1185">Reference proteome</keyword>
<dbReference type="GO" id="GO:1902201">
    <property type="term" value="P:negative regulation of bacterial-type flagellum-dependent cell motility"/>
    <property type="evidence" value="ECO:0007669"/>
    <property type="project" value="TreeGrafter"/>
</dbReference>
<dbReference type="FunFam" id="3.30.70.270:FF:000001">
    <property type="entry name" value="Diguanylate cyclase domain protein"/>
    <property type="match status" value="1"/>
</dbReference>
<proteinExistence type="predicted"/>
<protein>
    <submittedName>
        <fullName evidence="8">Diguanylate cyclase</fullName>
    </submittedName>
</protein>
<feature type="transmembrane region" description="Helical" evidence="6">
    <location>
        <begin position="103"/>
        <end position="122"/>
    </location>
</feature>
<dbReference type="InterPro" id="IPR000160">
    <property type="entry name" value="GGDEF_dom"/>
</dbReference>
<name>A0A4V2RDU6_9BACI</name>
<dbReference type="InterPro" id="IPR011620">
    <property type="entry name" value="Sig_transdc_His_kinase_LytS_TM"/>
</dbReference>
<evidence type="ECO:0000256" key="3">
    <source>
        <dbReference type="ARBA" id="ARBA00022692"/>
    </source>
</evidence>
<feature type="transmembrane region" description="Helical" evidence="6">
    <location>
        <begin position="7"/>
        <end position="23"/>
    </location>
</feature>
<evidence type="ECO:0000313" key="9">
    <source>
        <dbReference type="Proteomes" id="UP000295689"/>
    </source>
</evidence>
<reference evidence="8 9" key="1">
    <citation type="journal article" date="2015" name="Stand. Genomic Sci.">
        <title>Genomic Encyclopedia of Bacterial and Archaeal Type Strains, Phase III: the genomes of soil and plant-associated and newly described type strains.</title>
        <authorList>
            <person name="Whitman W.B."/>
            <person name="Woyke T."/>
            <person name="Klenk H.P."/>
            <person name="Zhou Y."/>
            <person name="Lilburn T.G."/>
            <person name="Beck B.J."/>
            <person name="De Vos P."/>
            <person name="Vandamme P."/>
            <person name="Eisen J.A."/>
            <person name="Garrity G."/>
            <person name="Hugenholtz P."/>
            <person name="Kyrpides N.C."/>
        </authorList>
    </citation>
    <scope>NUCLEOTIDE SEQUENCE [LARGE SCALE GENOMIC DNA]</scope>
    <source>
        <strain evidence="8 9">CV53</strain>
    </source>
</reference>
<feature type="domain" description="GGDEF" evidence="7">
    <location>
        <begin position="227"/>
        <end position="362"/>
    </location>
</feature>
<evidence type="ECO:0000256" key="6">
    <source>
        <dbReference type="SAM" id="Phobius"/>
    </source>
</evidence>
<dbReference type="InterPro" id="IPR029787">
    <property type="entry name" value="Nucleotide_cyclase"/>
</dbReference>
<keyword evidence="2" id="KW-1003">Cell membrane</keyword>
<dbReference type="AlphaFoldDB" id="A0A4V2RDU6"/>
<sequence length="366" mass="41635">MHEIADLFLANMTLIISFMYIILKFKEFLIIKIKNINKYIWLVPLLISILSIWVMHHPLVYEGMRIDLRGVPLFFLSYLGGWKLGFLGLLLPVWYRIELGGPTLIQGILQGILIPYLSGALFHKKSVYNPPYTLLSLKPMMAGFFIQEIIKSGLMLLTTPATPLSIGLMIMFEAIALLSIALINNDTNRNLLTKKDLEFQSRYDNMTNLYNLRYFKNKVHSLISNKKSFVIAMCDVDHFKHYNDTNGHPAGDTVLRTIGQLLTDSMRTEDVFARYGGEEFIICFTNVTSPQTAAGIAERFRNLVETYPFAEEEKQPNGSLTISIGLSSVSHEKSLDTLIEEADQALYTSKRTGKNSIHLYHPEGHF</sequence>
<evidence type="ECO:0000313" key="8">
    <source>
        <dbReference type="EMBL" id="TCN26130.1"/>
    </source>
</evidence>
<dbReference type="PANTHER" id="PTHR45138:SF9">
    <property type="entry name" value="DIGUANYLATE CYCLASE DGCM-RELATED"/>
    <property type="match status" value="1"/>
</dbReference>
<organism evidence="8 9">
    <name type="scientific">Mesobacillus foraminis</name>
    <dbReference type="NCBI Taxonomy" id="279826"/>
    <lineage>
        <taxon>Bacteria</taxon>
        <taxon>Bacillati</taxon>
        <taxon>Bacillota</taxon>
        <taxon>Bacilli</taxon>
        <taxon>Bacillales</taxon>
        <taxon>Bacillaceae</taxon>
        <taxon>Mesobacillus</taxon>
    </lineage>
</organism>
<dbReference type="EMBL" id="SLVV01000004">
    <property type="protein sequence ID" value="TCN26130.1"/>
    <property type="molecule type" value="Genomic_DNA"/>
</dbReference>
<feature type="transmembrane region" description="Helical" evidence="6">
    <location>
        <begin position="39"/>
        <end position="61"/>
    </location>
</feature>
<comment type="caution">
    <text evidence="8">The sequence shown here is derived from an EMBL/GenBank/DDBJ whole genome shotgun (WGS) entry which is preliminary data.</text>
</comment>
<gene>
    <name evidence="8" type="ORF">EV146_104238</name>
</gene>
<dbReference type="Gene3D" id="3.30.70.270">
    <property type="match status" value="1"/>
</dbReference>
<keyword evidence="4 6" id="KW-1133">Transmembrane helix</keyword>
<dbReference type="PANTHER" id="PTHR45138">
    <property type="entry name" value="REGULATORY COMPONENTS OF SENSORY TRANSDUCTION SYSTEM"/>
    <property type="match status" value="1"/>
</dbReference>
<dbReference type="SUPFAM" id="SSF55073">
    <property type="entry name" value="Nucleotide cyclase"/>
    <property type="match status" value="1"/>
</dbReference>
<dbReference type="GO" id="GO:0000155">
    <property type="term" value="F:phosphorelay sensor kinase activity"/>
    <property type="evidence" value="ECO:0007669"/>
    <property type="project" value="InterPro"/>
</dbReference>